<evidence type="ECO:0008006" key="5">
    <source>
        <dbReference type="Google" id="ProtNLM"/>
    </source>
</evidence>
<keyword evidence="1" id="KW-0472">Membrane</keyword>
<keyword evidence="1" id="KW-0812">Transmembrane</keyword>
<dbReference type="KEGG" id="ske:Sked_06000"/>
<dbReference type="AlphaFoldDB" id="D1BAK9"/>
<dbReference type="HOGENOM" id="CLU_2358101_0_0_11"/>
<protein>
    <recommendedName>
        <fullName evidence="5">Gram-positive cocci surface proteins LPxTG domain-containing protein</fullName>
    </recommendedName>
</protein>
<evidence type="ECO:0000256" key="1">
    <source>
        <dbReference type="SAM" id="Phobius"/>
    </source>
</evidence>
<proteinExistence type="predicted"/>
<keyword evidence="2" id="KW-0732">Signal</keyword>
<organism evidence="3 4">
    <name type="scientific">Sanguibacter keddieii (strain ATCC 51767 / DSM 10542 / NCFB 3025 / ST-74)</name>
    <dbReference type="NCBI Taxonomy" id="446469"/>
    <lineage>
        <taxon>Bacteria</taxon>
        <taxon>Bacillati</taxon>
        <taxon>Actinomycetota</taxon>
        <taxon>Actinomycetes</taxon>
        <taxon>Micrococcales</taxon>
        <taxon>Sanguibacteraceae</taxon>
        <taxon>Sanguibacter</taxon>
    </lineage>
</organism>
<dbReference type="EMBL" id="CP001819">
    <property type="protein sequence ID" value="ACZ20560.1"/>
    <property type="molecule type" value="Genomic_DNA"/>
</dbReference>
<accession>D1BAK9</accession>
<feature type="transmembrane region" description="Helical" evidence="1">
    <location>
        <begin position="73"/>
        <end position="92"/>
    </location>
</feature>
<gene>
    <name evidence="3" type="ordered locus">Sked_06000</name>
</gene>
<evidence type="ECO:0000313" key="4">
    <source>
        <dbReference type="Proteomes" id="UP000000322"/>
    </source>
</evidence>
<dbReference type="RefSeq" id="WP_012865629.1">
    <property type="nucleotide sequence ID" value="NC_013521.1"/>
</dbReference>
<feature type="chain" id="PRO_5003021369" description="Gram-positive cocci surface proteins LPxTG domain-containing protein" evidence="2">
    <location>
        <begin position="34"/>
        <end position="96"/>
    </location>
</feature>
<keyword evidence="1" id="KW-1133">Transmembrane helix</keyword>
<dbReference type="STRING" id="446469.Sked_06000"/>
<reference evidence="3 4" key="1">
    <citation type="journal article" date="2009" name="Stand. Genomic Sci.">
        <title>Complete genome sequence of Sanguibacter keddieii type strain (ST-74).</title>
        <authorList>
            <person name="Ivanova N."/>
            <person name="Sikorski J."/>
            <person name="Sims D."/>
            <person name="Brettin T."/>
            <person name="Detter J.C."/>
            <person name="Han C."/>
            <person name="Lapidus A."/>
            <person name="Copeland A."/>
            <person name="Glavina Del Rio T."/>
            <person name="Nolan M."/>
            <person name="Chen F."/>
            <person name="Lucas S."/>
            <person name="Tice H."/>
            <person name="Cheng J.F."/>
            <person name="Bruce D."/>
            <person name="Goodwin L."/>
            <person name="Pitluck S."/>
            <person name="Pati A."/>
            <person name="Mavromatis K."/>
            <person name="Chen A."/>
            <person name="Palaniappan K."/>
            <person name="D'haeseleer P."/>
            <person name="Chain P."/>
            <person name="Bristow J."/>
            <person name="Eisen J.A."/>
            <person name="Markowitz V."/>
            <person name="Hugenholtz P."/>
            <person name="Goker M."/>
            <person name="Pukall R."/>
            <person name="Klenk H.P."/>
            <person name="Kyrpides N.C."/>
        </authorList>
    </citation>
    <scope>NUCLEOTIDE SEQUENCE [LARGE SCALE GENOMIC DNA]</scope>
    <source>
        <strain evidence="4">ATCC 51767 / DSM 10542 / NCFB 3025 / ST-74</strain>
    </source>
</reference>
<evidence type="ECO:0000313" key="3">
    <source>
        <dbReference type="EMBL" id="ACZ20560.1"/>
    </source>
</evidence>
<evidence type="ECO:0000256" key="2">
    <source>
        <dbReference type="SAM" id="SignalP"/>
    </source>
</evidence>
<sequence>MAVCSPDRRLPRCAAVAALVGGVVLGAPAVAGASVQVTHPSPCAASRAASHATAPEPVSAVHDCPTGLPHPDLLAVVLLVAAVTTAGAAVGVRRRL</sequence>
<keyword evidence="4" id="KW-1185">Reference proteome</keyword>
<dbReference type="Proteomes" id="UP000000322">
    <property type="component" value="Chromosome"/>
</dbReference>
<feature type="signal peptide" evidence="2">
    <location>
        <begin position="1"/>
        <end position="33"/>
    </location>
</feature>
<name>D1BAK9_SANKS</name>